<evidence type="ECO:0000313" key="3">
    <source>
        <dbReference type="Proteomes" id="UP000734854"/>
    </source>
</evidence>
<feature type="signal peptide" evidence="1">
    <location>
        <begin position="1"/>
        <end position="19"/>
    </location>
</feature>
<dbReference type="EMBL" id="JACMSC010000015">
    <property type="protein sequence ID" value="KAG6486252.1"/>
    <property type="molecule type" value="Genomic_DNA"/>
</dbReference>
<keyword evidence="3" id="KW-1185">Reference proteome</keyword>
<dbReference type="OrthoDB" id="377549at2759"/>
<evidence type="ECO:0008006" key="4">
    <source>
        <dbReference type="Google" id="ProtNLM"/>
    </source>
</evidence>
<accession>A0A8J5FEY9</accession>
<dbReference type="InterPro" id="IPR040346">
    <property type="entry name" value="GEX1/Brambleberry"/>
</dbReference>
<evidence type="ECO:0000256" key="1">
    <source>
        <dbReference type="SAM" id="SignalP"/>
    </source>
</evidence>
<gene>
    <name evidence="2" type="ORF">ZIOFF_054822</name>
</gene>
<dbReference type="AlphaFoldDB" id="A0A8J5FEY9"/>
<evidence type="ECO:0000313" key="2">
    <source>
        <dbReference type="EMBL" id="KAG6486252.1"/>
    </source>
</evidence>
<feature type="chain" id="PRO_5035213397" description="Protein GAMETE EXPRESSED 1" evidence="1">
    <location>
        <begin position="20"/>
        <end position="596"/>
    </location>
</feature>
<name>A0A8J5FEY9_ZINOF</name>
<sequence>MMHSLSWLLFLCLCFGSHGLPWPFSAPSSAQQGAPSEPVMGVAAQFSVENFDDRRGVKLVEDARRKLAGPNTCWHNAYRSLFSSCGEIVSDKEKQSRLAWKLSDCFQIDSGRSALPSCGEGAAMVKCLKKLDDLEHKIYLEFFLETNSICHQLQTDAFKHETERLVNELSRSAHFAEEKLGAIEASSEKLLQNANDVQDSLSSIGLQTHQLAQSSSAVAAQIDSVLQHSQAIFAQSKEIAASQSELRGGQLDMKEKLMAGIADLQDSYKSLDDGMLRLREETIEIEKEIQVVGDSMTSKMQQLQTKADDIGDVTGASLEKQRQLLDRQAMALEGLDTLAKFQSQAMEESRGTLRSLAELGHKQQEELLRGQEQIQSAHARLIKNSQSILAAQEEFESKQANIFAALDKLFALHNAILVESRSIKAFFFYSCTIFLLHMLTSTKQTYRIRARLYLGLCATFVIEALIVKHGEDDFNQQSRILSKVFLARSSFLVIATTQILHSLITYRDYEILNHQLLQTLVEKVRIMEQNAESSSCLESDGIISTSWLSWMHEELPDDEDEKLDPDYSLLEEVGENSVVLVPDDRKYNLRPRLRQR</sequence>
<protein>
    <recommendedName>
        <fullName evidence="4">Protein GAMETE EXPRESSED 1</fullName>
    </recommendedName>
</protein>
<reference evidence="2 3" key="1">
    <citation type="submission" date="2020-08" db="EMBL/GenBank/DDBJ databases">
        <title>Plant Genome Project.</title>
        <authorList>
            <person name="Zhang R.-G."/>
        </authorList>
    </citation>
    <scope>NUCLEOTIDE SEQUENCE [LARGE SCALE GENOMIC DNA]</scope>
    <source>
        <tissue evidence="2">Rhizome</tissue>
    </source>
</reference>
<comment type="caution">
    <text evidence="2">The sequence shown here is derived from an EMBL/GenBank/DDBJ whole genome shotgun (WGS) entry which is preliminary data.</text>
</comment>
<proteinExistence type="predicted"/>
<organism evidence="2 3">
    <name type="scientific">Zingiber officinale</name>
    <name type="common">Ginger</name>
    <name type="synonym">Amomum zingiber</name>
    <dbReference type="NCBI Taxonomy" id="94328"/>
    <lineage>
        <taxon>Eukaryota</taxon>
        <taxon>Viridiplantae</taxon>
        <taxon>Streptophyta</taxon>
        <taxon>Embryophyta</taxon>
        <taxon>Tracheophyta</taxon>
        <taxon>Spermatophyta</taxon>
        <taxon>Magnoliopsida</taxon>
        <taxon>Liliopsida</taxon>
        <taxon>Zingiberales</taxon>
        <taxon>Zingiberaceae</taxon>
        <taxon>Zingiber</taxon>
    </lineage>
</organism>
<dbReference type="Proteomes" id="UP000734854">
    <property type="component" value="Unassembled WGS sequence"/>
</dbReference>
<keyword evidence="1" id="KW-0732">Signal</keyword>
<dbReference type="PANTHER" id="PTHR33538:SF2">
    <property type="entry name" value="PROTEIN GAMETE EXPRESSED 1"/>
    <property type="match status" value="1"/>
</dbReference>
<dbReference type="PANTHER" id="PTHR33538">
    <property type="entry name" value="PROTEIN GAMETE EXPRESSED 1"/>
    <property type="match status" value="1"/>
</dbReference>